<dbReference type="PANTHER" id="PTHR42850">
    <property type="entry name" value="METALLOPHOSPHOESTERASE"/>
    <property type="match status" value="1"/>
</dbReference>
<dbReference type="RefSeq" id="WP_353295717.1">
    <property type="nucleotide sequence ID" value="NZ_BAABWH010000008.1"/>
</dbReference>
<evidence type="ECO:0000259" key="1">
    <source>
        <dbReference type="Pfam" id="PF00149"/>
    </source>
</evidence>
<dbReference type="PANTHER" id="PTHR42850:SF4">
    <property type="entry name" value="ZINC-DEPENDENT ENDOPOLYPHOSPHATASE"/>
    <property type="match status" value="1"/>
</dbReference>
<keyword evidence="3" id="KW-1185">Reference proteome</keyword>
<dbReference type="SUPFAM" id="SSF56300">
    <property type="entry name" value="Metallo-dependent phosphatases"/>
    <property type="match status" value="1"/>
</dbReference>
<proteinExistence type="predicted"/>
<dbReference type="Gene3D" id="3.60.21.10">
    <property type="match status" value="1"/>
</dbReference>
<comment type="caution">
    <text evidence="2">The sequence shown here is derived from an EMBL/GenBank/DDBJ whole genome shotgun (WGS) entry which is preliminary data.</text>
</comment>
<gene>
    <name evidence="2" type="ORF">NBRC116585_26130</name>
</gene>
<evidence type="ECO:0000313" key="3">
    <source>
        <dbReference type="Proteomes" id="UP001481413"/>
    </source>
</evidence>
<organism evidence="2 3">
    <name type="scientific">Thalassolituus maritimus</name>
    <dbReference type="NCBI Taxonomy" id="484498"/>
    <lineage>
        <taxon>Bacteria</taxon>
        <taxon>Pseudomonadati</taxon>
        <taxon>Pseudomonadota</taxon>
        <taxon>Gammaproteobacteria</taxon>
        <taxon>Oceanospirillales</taxon>
        <taxon>Oceanospirillaceae</taxon>
        <taxon>Thalassolituus</taxon>
    </lineage>
</organism>
<accession>A0ABQ0A266</accession>
<reference evidence="2 3" key="1">
    <citation type="submission" date="2024-04" db="EMBL/GenBank/DDBJ databases">
        <title>Draft genome sequence of Thalassolituus maritimus NBRC 116585.</title>
        <authorList>
            <person name="Miyakawa T."/>
            <person name="Kusuya Y."/>
            <person name="Miura T."/>
        </authorList>
    </citation>
    <scope>NUCLEOTIDE SEQUENCE [LARGE SCALE GENOMIC DNA]</scope>
    <source>
        <strain evidence="2 3">5NW40-0001</strain>
    </source>
</reference>
<dbReference type="EMBL" id="BAABWH010000008">
    <property type="protein sequence ID" value="GAA6146495.1"/>
    <property type="molecule type" value="Genomic_DNA"/>
</dbReference>
<dbReference type="Proteomes" id="UP001481413">
    <property type="component" value="Unassembled WGS sequence"/>
</dbReference>
<dbReference type="InterPro" id="IPR029052">
    <property type="entry name" value="Metallo-depent_PP-like"/>
</dbReference>
<feature type="domain" description="Calcineurin-like phosphoesterase" evidence="1">
    <location>
        <begin position="20"/>
        <end position="191"/>
    </location>
</feature>
<dbReference type="Pfam" id="PF00149">
    <property type="entry name" value="Metallophos"/>
    <property type="match status" value="1"/>
</dbReference>
<evidence type="ECO:0000313" key="2">
    <source>
        <dbReference type="EMBL" id="GAA6146495.1"/>
    </source>
</evidence>
<dbReference type="InterPro" id="IPR050126">
    <property type="entry name" value="Ap4A_hydrolase"/>
</dbReference>
<name>A0ABQ0A266_9GAMM</name>
<protein>
    <submittedName>
        <fullName evidence="2">Metallophosphoesterase</fullName>
    </submittedName>
</protein>
<sequence>MKFNITKLVLPVNELGRDYVVGDIHGHVSKLEDQLTAISFDKSKDRLICVGDLIDRGPESAQALDLLDEDWFFSVMGNHEYLMLSGLKHQNSNDRLVWIQNGGEWITTAARDRWDHWFEKIESMPVGIEVVSSSGRKYGIVHADFPGRDWADFDNFSDDELQRCLWSRNNFRSEAKHTVRGIDTIFHGHSVSQGKLELGNRTYIEPGVYQGADFIILPLD</sequence>
<dbReference type="InterPro" id="IPR004843">
    <property type="entry name" value="Calcineurin-like_PHP"/>
</dbReference>